<organism evidence="2 3">
    <name type="scientific">Mycena albidolilacea</name>
    <dbReference type="NCBI Taxonomy" id="1033008"/>
    <lineage>
        <taxon>Eukaryota</taxon>
        <taxon>Fungi</taxon>
        <taxon>Dikarya</taxon>
        <taxon>Basidiomycota</taxon>
        <taxon>Agaricomycotina</taxon>
        <taxon>Agaricomycetes</taxon>
        <taxon>Agaricomycetidae</taxon>
        <taxon>Agaricales</taxon>
        <taxon>Marasmiineae</taxon>
        <taxon>Mycenaceae</taxon>
        <taxon>Mycena</taxon>
    </lineage>
</organism>
<feature type="region of interest" description="Disordered" evidence="1">
    <location>
        <begin position="98"/>
        <end position="119"/>
    </location>
</feature>
<keyword evidence="3" id="KW-1185">Reference proteome</keyword>
<reference evidence="2" key="1">
    <citation type="submission" date="2023-03" db="EMBL/GenBank/DDBJ databases">
        <title>Massive genome expansion in bonnet fungi (Mycena s.s.) driven by repeated elements and novel gene families across ecological guilds.</title>
        <authorList>
            <consortium name="Lawrence Berkeley National Laboratory"/>
            <person name="Harder C.B."/>
            <person name="Miyauchi S."/>
            <person name="Viragh M."/>
            <person name="Kuo A."/>
            <person name="Thoen E."/>
            <person name="Andreopoulos B."/>
            <person name="Lu D."/>
            <person name="Skrede I."/>
            <person name="Drula E."/>
            <person name="Henrissat B."/>
            <person name="Morin E."/>
            <person name="Kohler A."/>
            <person name="Barry K."/>
            <person name="LaButti K."/>
            <person name="Morin E."/>
            <person name="Salamov A."/>
            <person name="Lipzen A."/>
            <person name="Mereny Z."/>
            <person name="Hegedus B."/>
            <person name="Baldrian P."/>
            <person name="Stursova M."/>
            <person name="Weitz H."/>
            <person name="Taylor A."/>
            <person name="Grigoriev I.V."/>
            <person name="Nagy L.G."/>
            <person name="Martin F."/>
            <person name="Kauserud H."/>
        </authorList>
    </citation>
    <scope>NUCLEOTIDE SEQUENCE</scope>
    <source>
        <strain evidence="2">CBHHK002</strain>
    </source>
</reference>
<feature type="compositionally biased region" description="Polar residues" evidence="1">
    <location>
        <begin position="103"/>
        <end position="117"/>
    </location>
</feature>
<comment type="caution">
    <text evidence="2">The sequence shown here is derived from an EMBL/GenBank/DDBJ whole genome shotgun (WGS) entry which is preliminary data.</text>
</comment>
<name>A0AAD6Z8F0_9AGAR</name>
<dbReference type="AlphaFoldDB" id="A0AAD6Z8F0"/>
<dbReference type="EMBL" id="JARIHO010000075">
    <property type="protein sequence ID" value="KAJ7311451.1"/>
    <property type="molecule type" value="Genomic_DNA"/>
</dbReference>
<dbReference type="Proteomes" id="UP001218218">
    <property type="component" value="Unassembled WGS sequence"/>
</dbReference>
<evidence type="ECO:0000313" key="3">
    <source>
        <dbReference type="Proteomes" id="UP001218218"/>
    </source>
</evidence>
<evidence type="ECO:0000313" key="2">
    <source>
        <dbReference type="EMBL" id="KAJ7311451.1"/>
    </source>
</evidence>
<evidence type="ECO:0000256" key="1">
    <source>
        <dbReference type="SAM" id="MobiDB-lite"/>
    </source>
</evidence>
<accession>A0AAD6Z8F0</accession>
<protein>
    <submittedName>
        <fullName evidence="2">Uncharacterized protein</fullName>
    </submittedName>
</protein>
<feature type="region of interest" description="Disordered" evidence="1">
    <location>
        <begin position="350"/>
        <end position="370"/>
    </location>
</feature>
<proteinExistence type="predicted"/>
<sequence>MAPLPTIKDLIKEPFGPYPDTVILNPDWKPTGKSLPQLRQLRIQQNKQFIGLDTCERYLEPPTKPSSPVSFFGVLIIKDLEWLSEAGKLFLARDLNKRDETGQRPSQNSRRTAQDRQPLSLEGLYGKRPGEGLKIEVWLMSEKETPAMFKTAEHYPNSLLLGSKDQHRIYEILTMARETYSLSSNFLQRYRLVALINQIVVKYGIPPNTAQIDNFVNGYLLIHKENLWSYATIFPEQEQPPRQVSVEPRLRHVSHAEVRESFAAHSGWLLAFYLPKRSRPIDVRLWCEFITKVRVAKRAPKSKTWSQTYEDDEIWASDEEGTPEAIAKTLEKFGGTAGNWEKRIRNAITRDASPAGSSSDEMPMHVPSKQRRRPLLAYDSDFSEPSTPGCSDSEYDSDPPSPAFRPIIFHMSQPPTLLPGRFIWDCPVPKCNYSLNLLDLERGGNNEGLPKAVVRKKQFSNLQDEQVQKFLCRTVSDHYCDHLGIKVKPHQNKEKFMAELMKRRRD</sequence>
<gene>
    <name evidence="2" type="ORF">DFH08DRAFT_451117</name>
</gene>